<dbReference type="InterPro" id="IPR013783">
    <property type="entry name" value="Ig-like_fold"/>
</dbReference>
<dbReference type="InterPro" id="IPR008962">
    <property type="entry name" value="PapD-like_sf"/>
</dbReference>
<protein>
    <recommendedName>
        <fullName evidence="3">Molecular chaperone</fullName>
    </recommendedName>
</protein>
<proteinExistence type="predicted"/>
<dbReference type="RefSeq" id="WP_250751921.1">
    <property type="nucleotide sequence ID" value="NZ_CP098401.1"/>
</dbReference>
<dbReference type="Gene3D" id="2.60.40.10">
    <property type="entry name" value="Immunoglobulins"/>
    <property type="match status" value="1"/>
</dbReference>
<evidence type="ECO:0000313" key="1">
    <source>
        <dbReference type="EMBL" id="URW75579.1"/>
    </source>
</evidence>
<keyword evidence="2" id="KW-1185">Reference proteome</keyword>
<organism evidence="1 2">
    <name type="scientific">Sphingomonas donggukensis</name>
    <dbReference type="NCBI Taxonomy" id="2949093"/>
    <lineage>
        <taxon>Bacteria</taxon>
        <taxon>Pseudomonadati</taxon>
        <taxon>Pseudomonadota</taxon>
        <taxon>Alphaproteobacteria</taxon>
        <taxon>Sphingomonadales</taxon>
        <taxon>Sphingomonadaceae</taxon>
        <taxon>Sphingomonas</taxon>
    </lineage>
</organism>
<accession>A0ABY4TUE0</accession>
<name>A0ABY4TUE0_9SPHN</name>
<dbReference type="EMBL" id="CP098401">
    <property type="protein sequence ID" value="URW75579.1"/>
    <property type="molecule type" value="Genomic_DNA"/>
</dbReference>
<dbReference type="SUPFAM" id="SSF49354">
    <property type="entry name" value="PapD-like"/>
    <property type="match status" value="1"/>
</dbReference>
<gene>
    <name evidence="1" type="ORF">M9980_13805</name>
</gene>
<evidence type="ECO:0000313" key="2">
    <source>
        <dbReference type="Proteomes" id="UP001055580"/>
    </source>
</evidence>
<sequence length="251" mass="27244">MRSHVRIGLMLTLATVSLPAAYAYSVQPMIYSLTPSGSGASARITITNSKEGLLNVEIEPYSVVADDAGKRTFTPAPDDFLIFPPQASIQGDKSQLFQVRYVGAPTLAKGKVYVLRVRQMNTIDLVKPQDPAAQTQTQLKMSVNFNTTAIVQPREMTPKISVERDLAPDANGILRGRITNTGVGVADLTRVAWGLDRAGKQEAIAQDQVKYGEAIFLEPGHSRDIALSDKIRTPARLVLTQPGDKNGARRS</sequence>
<dbReference type="Proteomes" id="UP001055580">
    <property type="component" value="Chromosome"/>
</dbReference>
<reference evidence="1" key="1">
    <citation type="submission" date="2022-05" db="EMBL/GenBank/DDBJ databases">
        <title>Sphingomonas sp. strain RMG20 Genome sequencing and assembly.</title>
        <authorList>
            <person name="Kim I."/>
        </authorList>
    </citation>
    <scope>NUCLEOTIDE SEQUENCE</scope>
    <source>
        <strain evidence="1">RMG20</strain>
    </source>
</reference>
<evidence type="ECO:0008006" key="3">
    <source>
        <dbReference type="Google" id="ProtNLM"/>
    </source>
</evidence>